<proteinExistence type="predicted"/>
<evidence type="ECO:0000313" key="1">
    <source>
        <dbReference type="EMBL" id="GAI95448.1"/>
    </source>
</evidence>
<name>X1SRB3_9ZZZZ</name>
<accession>X1SRB3</accession>
<comment type="caution">
    <text evidence="1">The sequence shown here is derived from an EMBL/GenBank/DDBJ whole genome shotgun (WGS) entry which is preliminary data.</text>
</comment>
<dbReference type="AlphaFoldDB" id="X1SRB3"/>
<reference evidence="1" key="1">
    <citation type="journal article" date="2014" name="Front. Microbiol.">
        <title>High frequency of phylogenetically diverse reductive dehalogenase-homologous genes in deep subseafloor sedimentary metagenomes.</title>
        <authorList>
            <person name="Kawai M."/>
            <person name="Futagami T."/>
            <person name="Toyoda A."/>
            <person name="Takaki Y."/>
            <person name="Nishi S."/>
            <person name="Hori S."/>
            <person name="Arai W."/>
            <person name="Tsubouchi T."/>
            <person name="Morono Y."/>
            <person name="Uchiyama I."/>
            <person name="Ito T."/>
            <person name="Fujiyama A."/>
            <person name="Inagaki F."/>
            <person name="Takami H."/>
        </authorList>
    </citation>
    <scope>NUCLEOTIDE SEQUENCE</scope>
    <source>
        <strain evidence="1">Expedition CK06-06</strain>
    </source>
</reference>
<sequence>MKEIDERGEWEVSKGKACNIRLLIKPSQSFLDEQAAIPTYEPKPVRDLLTELDELKAKLKEKGIL</sequence>
<organism evidence="1">
    <name type="scientific">marine sediment metagenome</name>
    <dbReference type="NCBI Taxonomy" id="412755"/>
    <lineage>
        <taxon>unclassified sequences</taxon>
        <taxon>metagenomes</taxon>
        <taxon>ecological metagenomes</taxon>
    </lineage>
</organism>
<gene>
    <name evidence="1" type="ORF">S12H4_40732</name>
</gene>
<dbReference type="EMBL" id="BARW01024750">
    <property type="protein sequence ID" value="GAI95448.1"/>
    <property type="molecule type" value="Genomic_DNA"/>
</dbReference>
<protein>
    <submittedName>
        <fullName evidence="1">Uncharacterized protein</fullName>
    </submittedName>
</protein>